<sequence length="125" mass="14610">MRQGQIPQHAEFLRACGESNPRCPMPERLIAPRLCHWTMPRMTKLMILIGREPYGGNLPPKMSSPTSIRWGLLGFEQSYKFTPLFFVLGDPNSKSLTFTFESHFFELNPIDFCLIWDPNHWWNPN</sequence>
<dbReference type="AlphaFoldDB" id="A0A9Q1ME23"/>
<organism evidence="1 2">
    <name type="scientific">Anisodus acutangulus</name>
    <dbReference type="NCBI Taxonomy" id="402998"/>
    <lineage>
        <taxon>Eukaryota</taxon>
        <taxon>Viridiplantae</taxon>
        <taxon>Streptophyta</taxon>
        <taxon>Embryophyta</taxon>
        <taxon>Tracheophyta</taxon>
        <taxon>Spermatophyta</taxon>
        <taxon>Magnoliopsida</taxon>
        <taxon>eudicotyledons</taxon>
        <taxon>Gunneridae</taxon>
        <taxon>Pentapetalae</taxon>
        <taxon>asterids</taxon>
        <taxon>lamiids</taxon>
        <taxon>Solanales</taxon>
        <taxon>Solanaceae</taxon>
        <taxon>Solanoideae</taxon>
        <taxon>Hyoscyameae</taxon>
        <taxon>Anisodus</taxon>
    </lineage>
</organism>
<dbReference type="EMBL" id="JAJAGQ010000007">
    <property type="protein sequence ID" value="KAJ8557089.1"/>
    <property type="molecule type" value="Genomic_DNA"/>
</dbReference>
<comment type="caution">
    <text evidence="1">The sequence shown here is derived from an EMBL/GenBank/DDBJ whole genome shotgun (WGS) entry which is preliminary data.</text>
</comment>
<evidence type="ECO:0000313" key="2">
    <source>
        <dbReference type="Proteomes" id="UP001152561"/>
    </source>
</evidence>
<keyword evidence="2" id="KW-1185">Reference proteome</keyword>
<gene>
    <name evidence="1" type="ORF">K7X08_002714</name>
</gene>
<reference evidence="2" key="1">
    <citation type="journal article" date="2023" name="Proc. Natl. Acad. Sci. U.S.A.">
        <title>Genomic and structural basis for evolution of tropane alkaloid biosynthesis.</title>
        <authorList>
            <person name="Wanga Y.-J."/>
            <person name="Taina T."/>
            <person name="Yua J.-Y."/>
            <person name="Lia J."/>
            <person name="Xua B."/>
            <person name="Chenc J."/>
            <person name="D'Auriad J.C."/>
            <person name="Huanga J.-P."/>
            <person name="Huanga S.-X."/>
        </authorList>
    </citation>
    <scope>NUCLEOTIDE SEQUENCE [LARGE SCALE GENOMIC DNA]</scope>
    <source>
        <strain evidence="2">cv. KIB-2019</strain>
    </source>
</reference>
<name>A0A9Q1ME23_9SOLA</name>
<proteinExistence type="predicted"/>
<protein>
    <submittedName>
        <fullName evidence="1">Uncharacterized protein</fullName>
    </submittedName>
</protein>
<evidence type="ECO:0000313" key="1">
    <source>
        <dbReference type="EMBL" id="KAJ8557089.1"/>
    </source>
</evidence>
<accession>A0A9Q1ME23</accession>
<dbReference type="Proteomes" id="UP001152561">
    <property type="component" value="Unassembled WGS sequence"/>
</dbReference>